<feature type="region of interest" description="Disordered" evidence="1">
    <location>
        <begin position="1"/>
        <end position="32"/>
    </location>
</feature>
<evidence type="ECO:0000313" key="3">
    <source>
        <dbReference type="EMBL" id="CAH3170666.1"/>
    </source>
</evidence>
<feature type="compositionally biased region" description="Basic and acidic residues" evidence="1">
    <location>
        <begin position="195"/>
        <end position="208"/>
    </location>
</feature>
<organism evidence="3 4">
    <name type="scientific">Porites lobata</name>
    <dbReference type="NCBI Taxonomy" id="104759"/>
    <lineage>
        <taxon>Eukaryota</taxon>
        <taxon>Metazoa</taxon>
        <taxon>Cnidaria</taxon>
        <taxon>Anthozoa</taxon>
        <taxon>Hexacorallia</taxon>
        <taxon>Scleractinia</taxon>
        <taxon>Fungiina</taxon>
        <taxon>Poritidae</taxon>
        <taxon>Porites</taxon>
    </lineage>
</organism>
<dbReference type="Pfam" id="PF20692">
    <property type="entry name" value="cpSF2-GREB1"/>
    <property type="match status" value="1"/>
</dbReference>
<dbReference type="InterPro" id="IPR028422">
    <property type="entry name" value="GREB1"/>
</dbReference>
<evidence type="ECO:0000259" key="2">
    <source>
        <dbReference type="Pfam" id="PF20692"/>
    </source>
</evidence>
<evidence type="ECO:0000313" key="4">
    <source>
        <dbReference type="Proteomes" id="UP001159405"/>
    </source>
</evidence>
<keyword evidence="4" id="KW-1185">Reference proteome</keyword>
<dbReference type="EMBL" id="CALNXK010000157">
    <property type="protein sequence ID" value="CAH3170666.1"/>
    <property type="molecule type" value="Genomic_DNA"/>
</dbReference>
<dbReference type="PANTHER" id="PTHR15720:SF14">
    <property type="entry name" value="GREB1-LIKE PROTEIN"/>
    <property type="match status" value="1"/>
</dbReference>
<dbReference type="InterPro" id="IPR048657">
    <property type="entry name" value="GREB1-like_cpSF2"/>
</dbReference>
<reference evidence="3 4" key="1">
    <citation type="submission" date="2022-05" db="EMBL/GenBank/DDBJ databases">
        <authorList>
            <consortium name="Genoscope - CEA"/>
            <person name="William W."/>
        </authorList>
    </citation>
    <scope>NUCLEOTIDE SEQUENCE [LARGE SCALE GENOMIC DNA]</scope>
</reference>
<dbReference type="PANTHER" id="PTHR15720">
    <property type="entry name" value="GREB1-RELATED"/>
    <property type="match status" value="1"/>
</dbReference>
<name>A0ABN8QVT0_9CNID</name>
<evidence type="ECO:0000256" key="1">
    <source>
        <dbReference type="SAM" id="MobiDB-lite"/>
    </source>
</evidence>
<feature type="compositionally biased region" description="Acidic residues" evidence="1">
    <location>
        <begin position="168"/>
        <end position="194"/>
    </location>
</feature>
<comment type="caution">
    <text evidence="3">The sequence shown here is derived from an EMBL/GenBank/DDBJ whole genome shotgun (WGS) entry which is preliminary data.</text>
</comment>
<dbReference type="Proteomes" id="UP001159405">
    <property type="component" value="Unassembled WGS sequence"/>
</dbReference>
<gene>
    <name evidence="3" type="ORF">PLOB_00010875</name>
</gene>
<accession>A0ABN8QVT0</accession>
<feature type="domain" description="GREB1-like circularly permuted SF2 helicase" evidence="2">
    <location>
        <begin position="211"/>
        <end position="433"/>
    </location>
</feature>
<sequence>MACESDGPVDADVSQRLNHTSGGDHGSDQDTLPFEVNYYTSGETKCTFQLKNVDDDENYSLFLDLLSNIVDAVNKLDTKRFCEFLNPLPDLKKDLRDWNKRRKEWPVEIDDDALLQKIRDRINSSAKEIICPYPAHGKITCLDVTVQDDFDPKGELQKVIETNAAEVSDTESEAGEETSIGEEKDDCVVDENPPDEGKEVDDVARSNPEKPCYFPTQIEMAAILKQRIEAIMEYYYGIANLSDAFDDIDFTVYTARYRMLSDQTKQRICHPDAGVLSEEELTSHKEGNGTKRMFMYGHGEDADKHFEQLKKEVIEKPKTLFIIIADECHWGITKDKDQKPSAHNLFINNWCEESPINVVVVQISATPFNLLTQDSRLPVVRCLVLHDKVTTTRKTYEAGDLLVEESDPEIEKSVKESTLEVELHVVDWSEVESRLARCKAGSIA</sequence>
<protein>
    <recommendedName>
        <fullName evidence="2">GREB1-like circularly permuted SF2 helicase domain-containing protein</fullName>
    </recommendedName>
</protein>
<feature type="region of interest" description="Disordered" evidence="1">
    <location>
        <begin position="164"/>
        <end position="208"/>
    </location>
</feature>
<proteinExistence type="predicted"/>